<dbReference type="GO" id="GO:0003723">
    <property type="term" value="F:RNA binding"/>
    <property type="evidence" value="ECO:0007669"/>
    <property type="project" value="UniProtKB-UniRule"/>
</dbReference>
<dbReference type="InterPro" id="IPR007010">
    <property type="entry name" value="PolA_pol_RNA-bd_dom"/>
</dbReference>
<dbReference type="InterPro" id="IPR048840">
    <property type="entry name" value="PolA_pol_NTPase"/>
</dbReference>
<dbReference type="SUPFAM" id="SSF55003">
    <property type="entry name" value="PAP/Archaeal CCA-adding enzyme, C-terminal domain"/>
    <property type="match status" value="1"/>
</dbReference>
<dbReference type="Pfam" id="PF04926">
    <property type="entry name" value="PAP_RNA-bind"/>
    <property type="match status" value="1"/>
</dbReference>
<organism evidence="17 18">
    <name type="scientific">Erythranthe guttata</name>
    <name type="common">Yellow monkey flower</name>
    <name type="synonym">Mimulus guttatus</name>
    <dbReference type="NCBI Taxonomy" id="4155"/>
    <lineage>
        <taxon>Eukaryota</taxon>
        <taxon>Viridiplantae</taxon>
        <taxon>Streptophyta</taxon>
        <taxon>Embryophyta</taxon>
        <taxon>Tracheophyta</taxon>
        <taxon>Spermatophyta</taxon>
        <taxon>Magnoliopsida</taxon>
        <taxon>eudicotyledons</taxon>
        <taxon>Gunneridae</taxon>
        <taxon>Pentapetalae</taxon>
        <taxon>asterids</taxon>
        <taxon>lamiids</taxon>
        <taxon>Lamiales</taxon>
        <taxon>Phrymaceae</taxon>
        <taxon>Erythranthe</taxon>
    </lineage>
</organism>
<dbReference type="FunFam" id="1.10.1410.10:FF:000001">
    <property type="entry name" value="Putative poly(A) polymerase gamma"/>
    <property type="match status" value="1"/>
</dbReference>
<accession>A0A022QKS4</accession>
<evidence type="ECO:0000256" key="8">
    <source>
        <dbReference type="ARBA" id="ARBA00022840"/>
    </source>
</evidence>
<comment type="function">
    <text evidence="11">Polymerase that creates the 3'-poly(A) tail of mRNA's.</text>
</comment>
<name>A0A022QKS4_ERYGU</name>
<dbReference type="Gene3D" id="1.10.1410.10">
    <property type="match status" value="1"/>
</dbReference>
<dbReference type="STRING" id="4155.A0A022QKS4"/>
<dbReference type="CDD" id="cd05402">
    <property type="entry name" value="NT_PAP_TUTase"/>
    <property type="match status" value="1"/>
</dbReference>
<dbReference type="PIRSF" id="PIRSF018425">
    <property type="entry name" value="PolyA_polymerase"/>
    <property type="match status" value="1"/>
</dbReference>
<feature type="binding site" evidence="12">
    <location>
        <position position="153"/>
    </location>
    <ligand>
        <name>ATP</name>
        <dbReference type="ChEBI" id="CHEBI:30616"/>
    </ligand>
</feature>
<dbReference type="EMBL" id="KI631376">
    <property type="protein sequence ID" value="EYU28536.1"/>
    <property type="molecule type" value="Genomic_DNA"/>
</dbReference>
<evidence type="ECO:0000256" key="4">
    <source>
        <dbReference type="ARBA" id="ARBA00022664"/>
    </source>
</evidence>
<dbReference type="GO" id="GO:0005634">
    <property type="term" value="C:nucleus"/>
    <property type="evidence" value="ECO:0000318"/>
    <property type="project" value="GO_Central"/>
</dbReference>
<evidence type="ECO:0000256" key="7">
    <source>
        <dbReference type="ARBA" id="ARBA00022741"/>
    </source>
</evidence>
<keyword evidence="8 11" id="KW-0067">ATP-binding</keyword>
<reference evidence="17 18" key="1">
    <citation type="journal article" date="2013" name="Proc. Natl. Acad. Sci. U.S.A.">
        <title>Fine-scale variation in meiotic recombination in Mimulus inferred from population shotgun sequencing.</title>
        <authorList>
            <person name="Hellsten U."/>
            <person name="Wright K.M."/>
            <person name="Jenkins J."/>
            <person name="Shu S."/>
            <person name="Yuan Y."/>
            <person name="Wessler S.R."/>
            <person name="Schmutz J."/>
            <person name="Willis J.H."/>
            <person name="Rokhsar D.S."/>
        </authorList>
    </citation>
    <scope>NUCLEOTIDE SEQUENCE [LARGE SCALE GENOMIC DNA]</scope>
    <source>
        <strain evidence="18">cv. DUN x IM62</strain>
    </source>
</reference>
<dbReference type="Proteomes" id="UP000030748">
    <property type="component" value="Unassembled WGS sequence"/>
</dbReference>
<evidence type="ECO:0000256" key="3">
    <source>
        <dbReference type="ARBA" id="ARBA00010912"/>
    </source>
</evidence>
<dbReference type="Gene3D" id="3.30.70.590">
    <property type="entry name" value="Poly(A) polymerase predicted RNA binding domain"/>
    <property type="match status" value="1"/>
</dbReference>
<evidence type="ECO:0000256" key="11">
    <source>
        <dbReference type="PIRNR" id="PIRNR018425"/>
    </source>
</evidence>
<evidence type="ECO:0000259" key="15">
    <source>
        <dbReference type="Pfam" id="PF04928"/>
    </source>
</evidence>
<keyword evidence="4 11" id="KW-0507">mRNA processing</keyword>
<dbReference type="SUPFAM" id="SSF81631">
    <property type="entry name" value="PAP/OAS1 substrate-binding domain"/>
    <property type="match status" value="1"/>
</dbReference>
<dbReference type="InterPro" id="IPR011068">
    <property type="entry name" value="NuclTrfase_I-like_C"/>
</dbReference>
<evidence type="ECO:0000256" key="2">
    <source>
        <dbReference type="ARBA" id="ARBA00004123"/>
    </source>
</evidence>
<dbReference type="GO" id="GO:1990817">
    <property type="term" value="F:poly(A) RNA polymerase activity"/>
    <property type="evidence" value="ECO:0000318"/>
    <property type="project" value="GO_Central"/>
</dbReference>
<feature type="binding site" evidence="12">
    <location>
        <position position="223"/>
    </location>
    <ligand>
        <name>ATP</name>
        <dbReference type="ChEBI" id="CHEBI:30616"/>
    </ligand>
</feature>
<feature type="binding site" evidence="12">
    <location>
        <begin position="85"/>
        <end position="87"/>
    </location>
    <ligand>
        <name>ATP</name>
        <dbReference type="ChEBI" id="CHEBI:30616"/>
    </ligand>
</feature>
<dbReference type="PANTHER" id="PTHR10682:SF10">
    <property type="entry name" value="POLYNUCLEOTIDE ADENYLYLTRANSFERASE"/>
    <property type="match status" value="1"/>
</dbReference>
<gene>
    <name evidence="17" type="ORF">MIMGU_mgv1a023351mg</name>
</gene>
<evidence type="ECO:0000313" key="18">
    <source>
        <dbReference type="Proteomes" id="UP000030748"/>
    </source>
</evidence>
<dbReference type="GO" id="GO:0006397">
    <property type="term" value="P:mRNA processing"/>
    <property type="evidence" value="ECO:0007669"/>
    <property type="project" value="UniProtKB-KW"/>
</dbReference>
<comment type="similarity">
    <text evidence="3 11">Belongs to the poly(A) polymerase family.</text>
</comment>
<evidence type="ECO:0000256" key="1">
    <source>
        <dbReference type="ARBA" id="ARBA00001936"/>
    </source>
</evidence>
<feature type="binding site" evidence="13">
    <location>
        <position position="153"/>
    </location>
    <ligand>
        <name>Mg(2+)</name>
        <dbReference type="ChEBI" id="CHEBI:18420"/>
        <label>2</label>
        <note>catalytic</note>
    </ligand>
</feature>
<feature type="binding site" evidence="12">
    <location>
        <begin position="98"/>
        <end position="100"/>
    </location>
    <ligand>
        <name>ATP</name>
        <dbReference type="ChEBI" id="CHEBI:30616"/>
    </ligand>
</feature>
<dbReference type="AlphaFoldDB" id="A0A022QKS4"/>
<evidence type="ECO:0000259" key="16">
    <source>
        <dbReference type="Pfam" id="PF20750"/>
    </source>
</evidence>
<dbReference type="eggNOG" id="KOG2245">
    <property type="taxonomic scope" value="Eukaryota"/>
</dbReference>
<comment type="subcellular location">
    <subcellularLocation>
        <location evidence="2 11">Nucleus</location>
    </subcellularLocation>
</comment>
<evidence type="ECO:0000313" key="17">
    <source>
        <dbReference type="EMBL" id="EYU28536.1"/>
    </source>
</evidence>
<dbReference type="FunFam" id="3.30.460.10:FF:000002">
    <property type="entry name" value="Poly(A) polymerase alpha, putative"/>
    <property type="match status" value="1"/>
</dbReference>
<evidence type="ECO:0000256" key="10">
    <source>
        <dbReference type="ARBA" id="ARBA00023242"/>
    </source>
</evidence>
<feature type="binding site" evidence="13">
    <location>
        <position position="100"/>
    </location>
    <ligand>
        <name>Mg(2+)</name>
        <dbReference type="ChEBI" id="CHEBI:18420"/>
        <label>1</label>
        <note>catalytic</note>
    </ligand>
</feature>
<feature type="binding site" evidence="13">
    <location>
        <position position="98"/>
    </location>
    <ligand>
        <name>Mg(2+)</name>
        <dbReference type="ChEBI" id="CHEBI:18420"/>
        <label>2</label>
        <note>catalytic</note>
    </ligand>
</feature>
<dbReference type="PANTHER" id="PTHR10682">
    <property type="entry name" value="POLY A POLYMERASE"/>
    <property type="match status" value="1"/>
</dbReference>
<feature type="domain" description="Poly(A) polymerase central" evidence="15">
    <location>
        <begin position="205"/>
        <end position="350"/>
    </location>
</feature>
<dbReference type="Gene3D" id="3.30.460.10">
    <property type="entry name" value="Beta Polymerase, domain 2"/>
    <property type="match status" value="1"/>
</dbReference>
<feature type="binding site" evidence="13">
    <location>
        <position position="100"/>
    </location>
    <ligand>
        <name>Mg(2+)</name>
        <dbReference type="ChEBI" id="CHEBI:18420"/>
        <label>2</label>
        <note>catalytic</note>
    </ligand>
</feature>
<feature type="domain" description="Poly(A) polymerase RNA-binding" evidence="14">
    <location>
        <begin position="354"/>
        <end position="412"/>
    </location>
</feature>
<evidence type="ECO:0000256" key="13">
    <source>
        <dbReference type="PIRSR" id="PIRSR018425-2"/>
    </source>
</evidence>
<keyword evidence="6 13" id="KW-0479">Metal-binding</keyword>
<feature type="domain" description="Poly(A) polymerase nucleotidyltransferase" evidence="16">
    <location>
        <begin position="9"/>
        <end position="200"/>
    </location>
</feature>
<dbReference type="InterPro" id="IPR043519">
    <property type="entry name" value="NT_sf"/>
</dbReference>
<dbReference type="GO" id="GO:0046872">
    <property type="term" value="F:metal ion binding"/>
    <property type="evidence" value="ECO:0007669"/>
    <property type="project" value="UniProtKB-KW"/>
</dbReference>
<dbReference type="GO" id="GO:0031123">
    <property type="term" value="P:RNA 3'-end processing"/>
    <property type="evidence" value="ECO:0007669"/>
    <property type="project" value="InterPro"/>
</dbReference>
<evidence type="ECO:0000256" key="5">
    <source>
        <dbReference type="ARBA" id="ARBA00022679"/>
    </source>
</evidence>
<evidence type="ECO:0000256" key="12">
    <source>
        <dbReference type="PIRSR" id="PIRSR018425-1"/>
    </source>
</evidence>
<proteinExistence type="inferred from homology"/>
<evidence type="ECO:0000256" key="6">
    <source>
        <dbReference type="ARBA" id="ARBA00022723"/>
    </source>
</evidence>
<sequence>MATNIDIWQPVSRSSPDKFDFLENQELEKFLAKSGVFESREASSKREEVLGRLDQIVKTWVKNLSRAKGYSESIVDEANAKLFTFGSYRLGVHGPGADIDTLCVGPQYASRSEDFFGGLQKMLSEMPEVEELHPITEAYVPVMKFKFNGVSIDLLYANVSLSCIPEDLDISQDSILQNVDPKTVRSLNGCRVTDLILRLVPNVKTFCTTLKCMRLWAKQRGIYSNVSGFLGGINLALLVARVCQMYPNAMPSMLVTRFFRVYDQWRWPLPVMLCPVEEKSLGFRIWDPRTNCMDKLHRMPIITPAYPSMNSSYNVSASTLQFMVQEFHRGNEICKAIEVSKGSCWDSLFEPFAFFEAYRNYLQINIAAKDGVDLLNWKGWVESRIRLLTLKIERDTNGMVQCHPHPGEFSEKSKPFQHSYFMGLQRKQQGSANPKESQLQVDLRTTVDEYINYDVYKYASWKENMSIQVFHIKRKEIPTFVFPGGPLELIEPSIASVHTPTQKPLIRFNFTSLERTRTTTNIASCKGYPLLTTNGSEMRTIPTE</sequence>
<dbReference type="InterPro" id="IPR007012">
    <property type="entry name" value="PolA_pol_cen_dom"/>
</dbReference>
<evidence type="ECO:0000256" key="9">
    <source>
        <dbReference type="ARBA" id="ARBA00022842"/>
    </source>
</evidence>
<dbReference type="Pfam" id="PF04928">
    <property type="entry name" value="PAP_central"/>
    <property type="match status" value="1"/>
</dbReference>
<dbReference type="SUPFAM" id="SSF81301">
    <property type="entry name" value="Nucleotidyltransferase"/>
    <property type="match status" value="1"/>
</dbReference>
<keyword evidence="7 11" id="KW-0547">Nucleotide-binding</keyword>
<keyword evidence="5 11" id="KW-0808">Transferase</keyword>
<keyword evidence="9 13" id="KW-0460">Magnesium</keyword>
<dbReference type="EC" id="2.7.7.19" evidence="11"/>
<comment type="catalytic activity">
    <reaction evidence="11">
        <text>RNA(n) + ATP = RNA(n)-3'-adenine ribonucleotide + diphosphate</text>
        <dbReference type="Rhea" id="RHEA:11332"/>
        <dbReference type="Rhea" id="RHEA-COMP:14527"/>
        <dbReference type="Rhea" id="RHEA-COMP:17347"/>
        <dbReference type="ChEBI" id="CHEBI:30616"/>
        <dbReference type="ChEBI" id="CHEBI:33019"/>
        <dbReference type="ChEBI" id="CHEBI:140395"/>
        <dbReference type="ChEBI" id="CHEBI:173115"/>
        <dbReference type="EC" id="2.7.7.19"/>
    </reaction>
</comment>
<keyword evidence="10 11" id="KW-0539">Nucleus</keyword>
<dbReference type="Pfam" id="PF20750">
    <property type="entry name" value="PAP_NTPase"/>
    <property type="match status" value="1"/>
</dbReference>
<evidence type="ECO:0000259" key="14">
    <source>
        <dbReference type="Pfam" id="PF04926"/>
    </source>
</evidence>
<protein>
    <recommendedName>
        <fullName evidence="11">Poly(A) polymerase</fullName>
        <ecNumber evidence="11">2.7.7.19</ecNumber>
    </recommendedName>
</protein>
<dbReference type="GO" id="GO:0005524">
    <property type="term" value="F:ATP binding"/>
    <property type="evidence" value="ECO:0007669"/>
    <property type="project" value="UniProtKB-UniRule"/>
</dbReference>
<comment type="cofactor">
    <cofactor evidence="13">
        <name>Mg(2+)</name>
        <dbReference type="ChEBI" id="CHEBI:18420"/>
    </cofactor>
    <text evidence="13">Binds 2 magnesium ions. Also active with manganese.</text>
</comment>
<comment type="cofactor">
    <cofactor evidence="1">
        <name>Mn(2+)</name>
        <dbReference type="ChEBI" id="CHEBI:29035"/>
    </cofactor>
</comment>
<feature type="binding site" evidence="13">
    <location>
        <position position="98"/>
    </location>
    <ligand>
        <name>Mg(2+)</name>
        <dbReference type="ChEBI" id="CHEBI:18420"/>
        <label>1</label>
        <note>catalytic</note>
    </ligand>
</feature>
<keyword evidence="18" id="KW-1185">Reference proteome</keyword>
<dbReference type="InterPro" id="IPR014492">
    <property type="entry name" value="PolyA_polymerase"/>
</dbReference>